<dbReference type="Proteomes" id="UP000228920">
    <property type="component" value="Unassembled WGS sequence"/>
</dbReference>
<keyword evidence="1" id="KW-0808">Transferase</keyword>
<evidence type="ECO:0000313" key="3">
    <source>
        <dbReference type="EMBL" id="PIZ46234.1"/>
    </source>
</evidence>
<feature type="domain" description="Glycosyl transferase family 1" evidence="2">
    <location>
        <begin position="185"/>
        <end position="328"/>
    </location>
</feature>
<dbReference type="Gene3D" id="3.40.50.2000">
    <property type="entry name" value="Glycogen Phosphorylase B"/>
    <property type="match status" value="2"/>
</dbReference>
<dbReference type="PANTHER" id="PTHR46401">
    <property type="entry name" value="GLYCOSYLTRANSFERASE WBBK-RELATED"/>
    <property type="match status" value="1"/>
</dbReference>
<dbReference type="GO" id="GO:0009103">
    <property type="term" value="P:lipopolysaccharide biosynthetic process"/>
    <property type="evidence" value="ECO:0007669"/>
    <property type="project" value="TreeGrafter"/>
</dbReference>
<protein>
    <recommendedName>
        <fullName evidence="2">Glycosyl transferase family 1 domain-containing protein</fullName>
    </recommendedName>
</protein>
<dbReference type="SUPFAM" id="SSF53756">
    <property type="entry name" value="UDP-Glycosyltransferase/glycogen phosphorylase"/>
    <property type="match status" value="1"/>
</dbReference>
<dbReference type="GO" id="GO:0016757">
    <property type="term" value="F:glycosyltransferase activity"/>
    <property type="evidence" value="ECO:0007669"/>
    <property type="project" value="InterPro"/>
</dbReference>
<accession>A0A2M7TJC7</accession>
<dbReference type="Pfam" id="PF00534">
    <property type="entry name" value="Glycos_transf_1"/>
    <property type="match status" value="1"/>
</dbReference>
<dbReference type="AlphaFoldDB" id="A0A2M7TJC7"/>
<gene>
    <name evidence="3" type="ORF">COY32_03645</name>
</gene>
<dbReference type="InterPro" id="IPR001296">
    <property type="entry name" value="Glyco_trans_1"/>
</dbReference>
<dbReference type="CDD" id="cd03809">
    <property type="entry name" value="GT4_MtfB-like"/>
    <property type="match status" value="1"/>
</dbReference>
<proteinExistence type="predicted"/>
<dbReference type="EMBL" id="PFNL01000109">
    <property type="protein sequence ID" value="PIZ46234.1"/>
    <property type="molecule type" value="Genomic_DNA"/>
</dbReference>
<evidence type="ECO:0000313" key="4">
    <source>
        <dbReference type="Proteomes" id="UP000228920"/>
    </source>
</evidence>
<organism evidence="3 4">
    <name type="scientific">candidate division WWE3 bacterium CG_4_10_14_0_2_um_filter_41_14</name>
    <dbReference type="NCBI Taxonomy" id="1975072"/>
    <lineage>
        <taxon>Bacteria</taxon>
        <taxon>Katanobacteria</taxon>
    </lineage>
</organism>
<sequence>MNIAIDARPIADDITGSGRYVLKLIEGLRDFNLRDRRFSVTALYNKEPVHRVSGISTEVLVSNNRFKWEQFVLPKFLNAHDFDLYHATWNYGIPFFYKGTTVLTVLDVIPLKWPPYFLSKKILTLPEYLFSLYNALIKANKIISISKTSTNDVVSVYPFARKKITTIPLAVDIPVLPPHAHSPIPKPYIVYLGGVDKRKNIDGVIRAYANSKTKETHDLVIVGRNAQYYWPLINKLSLGEKVHLPGFVSEEEKFTILKDAACLVYPSFYEGFGIPVLEAMAVGTPVITSNTSSLPEVAGDCALLVNPHSEAEISTAIDKIVSSLEFSDELRGKGFMRLNSFSWERMIEDTITVYKGVAV</sequence>
<comment type="caution">
    <text evidence="3">The sequence shown here is derived from an EMBL/GenBank/DDBJ whole genome shotgun (WGS) entry which is preliminary data.</text>
</comment>
<evidence type="ECO:0000256" key="1">
    <source>
        <dbReference type="ARBA" id="ARBA00022679"/>
    </source>
</evidence>
<reference evidence="4" key="1">
    <citation type="submission" date="2017-09" db="EMBL/GenBank/DDBJ databases">
        <title>Depth-based differentiation of microbial function through sediment-hosted aquifers and enrichment of novel symbionts in the deep terrestrial subsurface.</title>
        <authorList>
            <person name="Probst A.J."/>
            <person name="Ladd B."/>
            <person name="Jarett J.K."/>
            <person name="Geller-Mcgrath D.E."/>
            <person name="Sieber C.M.K."/>
            <person name="Emerson J.B."/>
            <person name="Anantharaman K."/>
            <person name="Thomas B.C."/>
            <person name="Malmstrom R."/>
            <person name="Stieglmeier M."/>
            <person name="Klingl A."/>
            <person name="Woyke T."/>
            <person name="Ryan C.M."/>
            <person name="Banfield J.F."/>
        </authorList>
    </citation>
    <scope>NUCLEOTIDE SEQUENCE [LARGE SCALE GENOMIC DNA]</scope>
</reference>
<name>A0A2M7TJC7_UNCKA</name>
<dbReference type="PANTHER" id="PTHR46401:SF2">
    <property type="entry name" value="GLYCOSYLTRANSFERASE WBBK-RELATED"/>
    <property type="match status" value="1"/>
</dbReference>
<evidence type="ECO:0000259" key="2">
    <source>
        <dbReference type="Pfam" id="PF00534"/>
    </source>
</evidence>